<organism evidence="1 2">
    <name type="scientific">Solanum stoloniferum</name>
    <dbReference type="NCBI Taxonomy" id="62892"/>
    <lineage>
        <taxon>Eukaryota</taxon>
        <taxon>Viridiplantae</taxon>
        <taxon>Streptophyta</taxon>
        <taxon>Embryophyta</taxon>
        <taxon>Tracheophyta</taxon>
        <taxon>Spermatophyta</taxon>
        <taxon>Magnoliopsida</taxon>
        <taxon>eudicotyledons</taxon>
        <taxon>Gunneridae</taxon>
        <taxon>Pentapetalae</taxon>
        <taxon>asterids</taxon>
        <taxon>lamiids</taxon>
        <taxon>Solanales</taxon>
        <taxon>Solanaceae</taxon>
        <taxon>Solanoideae</taxon>
        <taxon>Solaneae</taxon>
        <taxon>Solanum</taxon>
    </lineage>
</organism>
<dbReference type="Proteomes" id="UP001627284">
    <property type="component" value="Unassembled WGS sequence"/>
</dbReference>
<accession>A0ABD2S4A6</accession>
<sequence length="113" mass="12545">MLTNSSKEESLPLSGLDLDRLVDVANKAVDAVGEIILRHYLARGSVFKVSDANVPSYTNIAAEAEKYMISLILKDLPCHSVCGKHSGWTNCSGIFWNLLMVQRRDSCLHLARR</sequence>
<gene>
    <name evidence="1" type="ORF">AABB24_027808</name>
</gene>
<reference evidence="1 2" key="1">
    <citation type="submission" date="2024-05" db="EMBL/GenBank/DDBJ databases">
        <title>De novo assembly of an allotetraploid wild potato.</title>
        <authorList>
            <person name="Hosaka A.J."/>
        </authorList>
    </citation>
    <scope>NUCLEOTIDE SEQUENCE [LARGE SCALE GENOMIC DNA]</scope>
    <source>
        <tissue evidence="1">Young leaves</tissue>
    </source>
</reference>
<dbReference type="EMBL" id="JBJKTR010000016">
    <property type="protein sequence ID" value="KAL3338889.1"/>
    <property type="molecule type" value="Genomic_DNA"/>
</dbReference>
<name>A0ABD2S4A6_9SOLN</name>
<dbReference type="SUPFAM" id="SSF56655">
    <property type="entry name" value="Carbohydrate phosphatase"/>
    <property type="match status" value="1"/>
</dbReference>
<keyword evidence="2" id="KW-1185">Reference proteome</keyword>
<evidence type="ECO:0000313" key="2">
    <source>
        <dbReference type="Proteomes" id="UP001627284"/>
    </source>
</evidence>
<dbReference type="Gene3D" id="3.30.540.10">
    <property type="entry name" value="Fructose-1,6-Bisphosphatase, subunit A, domain 1"/>
    <property type="match status" value="1"/>
</dbReference>
<comment type="caution">
    <text evidence="1">The sequence shown here is derived from an EMBL/GenBank/DDBJ whole genome shotgun (WGS) entry which is preliminary data.</text>
</comment>
<evidence type="ECO:0008006" key="3">
    <source>
        <dbReference type="Google" id="ProtNLM"/>
    </source>
</evidence>
<protein>
    <recommendedName>
        <fullName evidence="3">Inositol monophosphatase</fullName>
    </recommendedName>
</protein>
<dbReference type="AlphaFoldDB" id="A0ABD2S4A6"/>
<proteinExistence type="predicted"/>
<evidence type="ECO:0000313" key="1">
    <source>
        <dbReference type="EMBL" id="KAL3338889.1"/>
    </source>
</evidence>